<dbReference type="InterPro" id="IPR021520">
    <property type="entry name" value="Stealth_CR2"/>
</dbReference>
<evidence type="ECO:0000256" key="3">
    <source>
        <dbReference type="ARBA" id="ARBA00023169"/>
    </source>
</evidence>
<proteinExistence type="inferred from homology"/>
<dbReference type="PANTHER" id="PTHR24045">
    <property type="match status" value="1"/>
</dbReference>
<dbReference type="Pfam" id="PF17102">
    <property type="entry name" value="Stealth_CR3"/>
    <property type="match status" value="1"/>
</dbReference>
<accession>M1VE34</accession>
<comment type="similarity">
    <text evidence="1">Belongs to the stealth family.</text>
</comment>
<dbReference type="AlphaFoldDB" id="M1VE34"/>
<dbReference type="GO" id="GO:0000271">
    <property type="term" value="P:polysaccharide biosynthetic process"/>
    <property type="evidence" value="ECO:0007669"/>
    <property type="project" value="UniProtKB-KW"/>
</dbReference>
<evidence type="ECO:0000259" key="4">
    <source>
        <dbReference type="Pfam" id="PF11380"/>
    </source>
</evidence>
<evidence type="ECO:0000313" key="7">
    <source>
        <dbReference type="EMBL" id="BAM95105.1"/>
    </source>
</evidence>
<dbReference type="Pfam" id="PF17101">
    <property type="entry name" value="Stealth_CR1"/>
    <property type="match status" value="1"/>
</dbReference>
<dbReference type="Pfam" id="PF11380">
    <property type="entry name" value="Stealth_CR2"/>
    <property type="match status" value="1"/>
</dbReference>
<evidence type="ECO:0000256" key="2">
    <source>
        <dbReference type="ARBA" id="ARBA00022679"/>
    </source>
</evidence>
<dbReference type="InterPro" id="IPR047141">
    <property type="entry name" value="Stealth"/>
</dbReference>
<gene>
    <name evidence="7" type="primary">cps32G</name>
</gene>
<feature type="domain" description="Stealth protein CR2 conserved region 2" evidence="4">
    <location>
        <begin position="37"/>
        <end position="138"/>
    </location>
</feature>
<keyword evidence="2" id="KW-0808">Transferase</keyword>
<organism evidence="7">
    <name type="scientific">Streptococcus suis</name>
    <dbReference type="NCBI Taxonomy" id="1307"/>
    <lineage>
        <taxon>Bacteria</taxon>
        <taxon>Bacillati</taxon>
        <taxon>Bacillota</taxon>
        <taxon>Bacilli</taxon>
        <taxon>Lactobacillales</taxon>
        <taxon>Streptococcaceae</taxon>
        <taxon>Streptococcus</taxon>
    </lineage>
</organism>
<name>M1VE34_STRSU</name>
<protein>
    <submittedName>
        <fullName evidence="7">Uncharacterized protein</fullName>
    </submittedName>
</protein>
<evidence type="ECO:0000256" key="1">
    <source>
        <dbReference type="ARBA" id="ARBA00007583"/>
    </source>
</evidence>
<evidence type="ECO:0000259" key="6">
    <source>
        <dbReference type="Pfam" id="PF17102"/>
    </source>
</evidence>
<sequence length="335" mass="39375">MSTIDFVVMWVDGNDPEWQKEKAKYTVDSNADGSIYRYRDFGLLKYWFRGIEKFAPWVNNIFFVTWGHVPEWLDLSNPKLKIVNHSDYIPAEYLPTFSANTIENNLHRIEGLSENFVLFNDDFYLINYVDETDFFKNGKPMDTVALNVQCPQKSLVSRYFGINNTAIINDQFDFKKSLKENFWKWFSFKNGKPMLRSIILKSCPRFPGFWQHHLATSFCKSTFEEVWSNEYETLNQTSTHRFRESTDVNQWLFKDWQIAAGNFEVRSIKFGEAFYIDRDGIASIQSKITNYIVKQKGKMIAINDGEMTDTEFENLVADLTNSFNKILPEKSSFEK</sequence>
<keyword evidence="3" id="KW-0270">Exopolysaccharide synthesis</keyword>
<feature type="domain" description="Stealth protein CR1 conserved region 1" evidence="5">
    <location>
        <begin position="4"/>
        <end position="25"/>
    </location>
</feature>
<reference evidence="7" key="1">
    <citation type="journal article" date="2013" name="Appl. Environ. Microbiol.">
        <title>Genetic analysis of capsular polysaccharide synthesis gene clusters from all serotypes of Streptococcus suis: potential mechanisms for generation of capsular variation.</title>
        <authorList>
            <person name="Okura M."/>
            <person name="Takamatsu D."/>
            <person name="Maruyama F."/>
            <person name="Nozawa T."/>
            <person name="Nakagawa I."/>
            <person name="Osaki M."/>
            <person name="Sekizaki T."/>
            <person name="Gottschalk M."/>
            <person name="Kumagai Y."/>
            <person name="Hamada S."/>
        </authorList>
    </citation>
    <scope>NUCLEOTIDE SEQUENCE</scope>
    <source>
        <strain evidence="7">EA1172.91</strain>
    </source>
</reference>
<feature type="domain" description="Stealth protein CR3 conserved region 3" evidence="6">
    <location>
        <begin position="212"/>
        <end position="249"/>
    </location>
</feature>
<dbReference type="EMBL" id="AB737836">
    <property type="protein sequence ID" value="BAM95105.1"/>
    <property type="molecule type" value="Genomic_DNA"/>
</dbReference>
<evidence type="ECO:0000259" key="5">
    <source>
        <dbReference type="Pfam" id="PF17101"/>
    </source>
</evidence>
<dbReference type="PANTHER" id="PTHR24045:SF0">
    <property type="entry name" value="N-ACETYLGLUCOSAMINE-1-PHOSPHOTRANSFERASE SUBUNITS ALPHA_BETA"/>
    <property type="match status" value="1"/>
</dbReference>
<dbReference type="InterPro" id="IPR031358">
    <property type="entry name" value="Stealth_CR1"/>
</dbReference>
<dbReference type="InterPro" id="IPR031357">
    <property type="entry name" value="Stealth_CR3"/>
</dbReference>
<dbReference type="GO" id="GO:0016772">
    <property type="term" value="F:transferase activity, transferring phosphorus-containing groups"/>
    <property type="evidence" value="ECO:0007669"/>
    <property type="project" value="InterPro"/>
</dbReference>